<evidence type="ECO:0000256" key="8">
    <source>
        <dbReference type="ARBA" id="ARBA00023065"/>
    </source>
</evidence>
<keyword evidence="10 12" id="KW-0739">Sodium transport</keyword>
<evidence type="ECO:0000256" key="13">
    <source>
        <dbReference type="SAM" id="Phobius"/>
    </source>
</evidence>
<keyword evidence="7" id="KW-0915">Sodium</keyword>
<keyword evidence="8 12" id="KW-0406">Ion transport</keyword>
<reference evidence="15" key="1">
    <citation type="submission" date="2025-08" db="UniProtKB">
        <authorList>
            <consortium name="RefSeq"/>
        </authorList>
    </citation>
    <scope>IDENTIFICATION</scope>
    <source>
        <tissue evidence="15">Whole body</tissue>
    </source>
</reference>
<feature type="transmembrane region" description="Helical" evidence="13">
    <location>
        <begin position="412"/>
        <end position="439"/>
    </location>
</feature>
<comment type="subcellular location">
    <subcellularLocation>
        <location evidence="1">Membrane</location>
        <topology evidence="1">Multi-pass membrane protein</topology>
    </subcellularLocation>
</comment>
<proteinExistence type="inferred from homology"/>
<sequence>MALCHKGFSSVQWGKIPFCEKRVIFVGDEESCFICIYFFILIFYRLLWVIVTTVAVWGVVDISLGQWQRYNDNPTVVTLEKDFRTWRYNLPAVTACEKDRVNAEKLPTAIKSRWNVNPGQEKYEYYKKFVQMVANSNLYNLTGYEEFKDDPNLKVDLTELVVEVMPEHNHIKIGSSEPLLAKWKPVMTEVGACYTINSIAVLDVSVTKSDWNETRIPMSCKYSTQSCYWILECNNFIDYYIHSPYDVANIMLPPSSTYPSLNRFSELTTMETQAGPGVRELSPRTRHCLYTSEPTRESRRVYSTNICRQDCRGRLALKLCGCQPFYYFYDDGPACTPAGMWCLAKHFHRLATFDSVKCICNQQCLDSVFREVSKEEQIWDRGPFQSRGAMRLTVRPPRARYSRYIVFHLQDLIVSFGGAAGLFLGASFISFVEITYFILEGILRYRRDDTKVLEEDSTSRFPNHVEDTE</sequence>
<dbReference type="Pfam" id="PF00858">
    <property type="entry name" value="ASC"/>
    <property type="match status" value="1"/>
</dbReference>
<dbReference type="InterPro" id="IPR001873">
    <property type="entry name" value="ENaC"/>
</dbReference>
<accession>A0ABM4AWP1</accession>
<evidence type="ECO:0000313" key="14">
    <source>
        <dbReference type="Proteomes" id="UP001652626"/>
    </source>
</evidence>
<evidence type="ECO:0000256" key="10">
    <source>
        <dbReference type="ARBA" id="ARBA00023201"/>
    </source>
</evidence>
<keyword evidence="14" id="KW-1185">Reference proteome</keyword>
<keyword evidence="3 12" id="KW-0813">Transport</keyword>
<dbReference type="RefSeq" id="XP_064075706.1">
    <property type="nucleotide sequence ID" value="XM_064219636.1"/>
</dbReference>
<dbReference type="Gene3D" id="1.10.287.770">
    <property type="entry name" value="YojJ-like"/>
    <property type="match status" value="1"/>
</dbReference>
<dbReference type="Proteomes" id="UP001652626">
    <property type="component" value="Chromosome 29"/>
</dbReference>
<keyword evidence="11 12" id="KW-0407">Ion channel</keyword>
<name>A0ABM4AWP1_VANTA</name>
<protein>
    <submittedName>
        <fullName evidence="15">Uncharacterized protein LOC113403899</fullName>
    </submittedName>
</protein>
<evidence type="ECO:0000256" key="5">
    <source>
        <dbReference type="ARBA" id="ARBA00022692"/>
    </source>
</evidence>
<evidence type="ECO:0000256" key="6">
    <source>
        <dbReference type="ARBA" id="ARBA00022989"/>
    </source>
</evidence>
<keyword evidence="9 13" id="KW-0472">Membrane</keyword>
<evidence type="ECO:0000256" key="9">
    <source>
        <dbReference type="ARBA" id="ARBA00023136"/>
    </source>
</evidence>
<organism evidence="14 15">
    <name type="scientific">Vanessa tameamea</name>
    <name type="common">Kamehameha butterfly</name>
    <dbReference type="NCBI Taxonomy" id="334116"/>
    <lineage>
        <taxon>Eukaryota</taxon>
        <taxon>Metazoa</taxon>
        <taxon>Ecdysozoa</taxon>
        <taxon>Arthropoda</taxon>
        <taxon>Hexapoda</taxon>
        <taxon>Insecta</taxon>
        <taxon>Pterygota</taxon>
        <taxon>Neoptera</taxon>
        <taxon>Endopterygota</taxon>
        <taxon>Lepidoptera</taxon>
        <taxon>Glossata</taxon>
        <taxon>Ditrysia</taxon>
        <taxon>Papilionoidea</taxon>
        <taxon>Nymphalidae</taxon>
        <taxon>Nymphalinae</taxon>
        <taxon>Vanessa</taxon>
    </lineage>
</organism>
<evidence type="ECO:0000256" key="12">
    <source>
        <dbReference type="RuleBase" id="RU000679"/>
    </source>
</evidence>
<dbReference type="PANTHER" id="PTHR11690">
    <property type="entry name" value="AMILORIDE-SENSITIVE SODIUM CHANNEL-RELATED"/>
    <property type="match status" value="1"/>
</dbReference>
<keyword evidence="4 12" id="KW-0894">Sodium channel</keyword>
<evidence type="ECO:0000256" key="2">
    <source>
        <dbReference type="ARBA" id="ARBA00007193"/>
    </source>
</evidence>
<dbReference type="Gene3D" id="1.10.287.820">
    <property type="entry name" value="Acid-sensing ion channel domain"/>
    <property type="match status" value="1"/>
</dbReference>
<comment type="similarity">
    <text evidence="2 12">Belongs to the amiloride-sensitive sodium channel (TC 1.A.6) family.</text>
</comment>
<evidence type="ECO:0000256" key="1">
    <source>
        <dbReference type="ARBA" id="ARBA00004141"/>
    </source>
</evidence>
<keyword evidence="5 12" id="KW-0812">Transmembrane</keyword>
<gene>
    <name evidence="15" type="primary">LOC113403899</name>
</gene>
<dbReference type="PANTHER" id="PTHR11690:SF240">
    <property type="entry name" value="PICKPOCKET 25-RELATED"/>
    <property type="match status" value="1"/>
</dbReference>
<dbReference type="GeneID" id="113403899"/>
<keyword evidence="6 13" id="KW-1133">Transmembrane helix</keyword>
<evidence type="ECO:0000256" key="11">
    <source>
        <dbReference type="ARBA" id="ARBA00023303"/>
    </source>
</evidence>
<evidence type="ECO:0000256" key="4">
    <source>
        <dbReference type="ARBA" id="ARBA00022461"/>
    </source>
</evidence>
<evidence type="ECO:0000256" key="7">
    <source>
        <dbReference type="ARBA" id="ARBA00023053"/>
    </source>
</evidence>
<evidence type="ECO:0000313" key="15">
    <source>
        <dbReference type="RefSeq" id="XP_064075706.1"/>
    </source>
</evidence>
<evidence type="ECO:0000256" key="3">
    <source>
        <dbReference type="ARBA" id="ARBA00022448"/>
    </source>
</evidence>
<feature type="transmembrane region" description="Helical" evidence="13">
    <location>
        <begin position="31"/>
        <end position="60"/>
    </location>
</feature>